<keyword evidence="1" id="KW-0863">Zinc-finger</keyword>
<dbReference type="Gene3D" id="4.10.60.10">
    <property type="entry name" value="Zinc finger, CCHC-type"/>
    <property type="match status" value="1"/>
</dbReference>
<keyword evidence="1" id="KW-0862">Zinc</keyword>
<evidence type="ECO:0000313" key="6">
    <source>
        <dbReference type="Proteomes" id="UP001642484"/>
    </source>
</evidence>
<feature type="region of interest" description="Disordered" evidence="2">
    <location>
        <begin position="618"/>
        <end position="660"/>
    </location>
</feature>
<feature type="domain" description="Integrase catalytic" evidence="4">
    <location>
        <begin position="289"/>
        <end position="457"/>
    </location>
</feature>
<dbReference type="InterPro" id="IPR001584">
    <property type="entry name" value="Integrase_cat-core"/>
</dbReference>
<proteinExistence type="predicted"/>
<dbReference type="InterPro" id="IPR036875">
    <property type="entry name" value="Znf_CCHC_sf"/>
</dbReference>
<evidence type="ECO:0000256" key="1">
    <source>
        <dbReference type="PROSITE-ProRule" id="PRU00047"/>
    </source>
</evidence>
<dbReference type="Proteomes" id="UP001642484">
    <property type="component" value="Unassembled WGS sequence"/>
</dbReference>
<protein>
    <recommendedName>
        <fullName evidence="7">CCHC-type domain-containing protein</fullName>
    </recommendedName>
</protein>
<sequence>MVGHNAPFKEGNYRMTVEELKKVTKCAICRKPGHWHKECPDKDRDRGAPKEAHVLEEAIFCGHLEEHPGEGAFLPGGERLSDEISADVPGHGGPGSSDRRLMAPHVESAYMAELQGDPWEGPREEAHFPSLWGWNRLLRKLLYVMQGLNVLLENLMKRPTEARDLHPPRHRLPDPEEEREQKDQKSLYITRLTRQHPGAQYQEGYPPPRYPIYQEDMNNLTPPMARRLQQSGASVGGNLGGRSLPGMIKAEESQLSGRKLKRLLRQGQGALAEAHQMWQNLMTCLQEPEGPNPFDQYPTALVDHILKAYKASISYTEELYVSHTDDLFKESYQVDRLMEIMEKMNYRKKTLMLNDLYLLNDQAIYCDLGKEFKGHFELMADQNDIYLDPGSLEMPTQRAITERAGRSFKEVLPKTLMEAGCSSWDEWHLIVDEVNATMNRLSNKSGFSPIQRMLGYSPRLPGGIFQGGEGSIGVMSRYHAGDAQVQRSTDIRTQAAVAFHQVECEQALKHSVYAGPKRFYDYEVGQTVYFWRKGMERQKKDSPAFWHGPGKVILTDLPNTIWVSYRGTLVKAAPEHLRPITNDEKFQFMDFLTDIVNTQKEIQNHKIRNYIILDEKPPAIENAPLPEQEEDRDRPDGRNHHHQRNLDTELKEKQQRPRWDGTDGFKDLGAQWTGTTTFFKSKDKKVTNQTLSERFLQLAKKHSQGGYLLFYYHQDLETSDHKQDITIAGWKSYKLKRCTVNTLSAECQSMLQGIGNLHWHRFLLAELFDVNLQIDKWESQLASFPFVAATDSKSLYDTMTKCRNTSAHIDDKRTGIDLTILKSRTPPGPTWCFPGGDEAFVELGVRGRKALVLRGDGRTQEVLFRLSRQVDSFEIGPEGVRGHRVPLTEVSAVYTGNSLQAKELTTPGLDATCAVVDLTDGRSLMLRFPVETSAQAAEAQIFAHCMQIFVNEVRRESGGSQRSPESA</sequence>
<name>A0ABP0KR95_9DINO</name>
<dbReference type="SUPFAM" id="SSF53098">
    <property type="entry name" value="Ribonuclease H-like"/>
    <property type="match status" value="1"/>
</dbReference>
<feature type="domain" description="CCHC-type" evidence="3">
    <location>
        <begin position="25"/>
        <end position="41"/>
    </location>
</feature>
<reference evidence="5 6" key="1">
    <citation type="submission" date="2024-02" db="EMBL/GenBank/DDBJ databases">
        <authorList>
            <person name="Chen Y."/>
            <person name="Shah S."/>
            <person name="Dougan E. K."/>
            <person name="Thang M."/>
            <person name="Chan C."/>
        </authorList>
    </citation>
    <scope>NUCLEOTIDE SEQUENCE [LARGE SCALE GENOMIC DNA]</scope>
</reference>
<evidence type="ECO:0000259" key="3">
    <source>
        <dbReference type="PROSITE" id="PS50158"/>
    </source>
</evidence>
<dbReference type="PROSITE" id="PS50994">
    <property type="entry name" value="INTEGRASE"/>
    <property type="match status" value="1"/>
</dbReference>
<dbReference type="InterPro" id="IPR012337">
    <property type="entry name" value="RNaseH-like_sf"/>
</dbReference>
<dbReference type="InterPro" id="IPR036397">
    <property type="entry name" value="RNaseH_sf"/>
</dbReference>
<evidence type="ECO:0000259" key="4">
    <source>
        <dbReference type="PROSITE" id="PS50994"/>
    </source>
</evidence>
<evidence type="ECO:0000313" key="5">
    <source>
        <dbReference type="EMBL" id="CAK9028969.1"/>
    </source>
</evidence>
<comment type="caution">
    <text evidence="5">The sequence shown here is derived from an EMBL/GenBank/DDBJ whole genome shotgun (WGS) entry which is preliminary data.</text>
</comment>
<dbReference type="SUPFAM" id="SSF57756">
    <property type="entry name" value="Retrovirus zinc finger-like domains"/>
    <property type="match status" value="1"/>
</dbReference>
<evidence type="ECO:0008006" key="7">
    <source>
        <dbReference type="Google" id="ProtNLM"/>
    </source>
</evidence>
<organism evidence="5 6">
    <name type="scientific">Durusdinium trenchii</name>
    <dbReference type="NCBI Taxonomy" id="1381693"/>
    <lineage>
        <taxon>Eukaryota</taxon>
        <taxon>Sar</taxon>
        <taxon>Alveolata</taxon>
        <taxon>Dinophyceae</taxon>
        <taxon>Suessiales</taxon>
        <taxon>Symbiodiniaceae</taxon>
        <taxon>Durusdinium</taxon>
    </lineage>
</organism>
<keyword evidence="6" id="KW-1185">Reference proteome</keyword>
<evidence type="ECO:0000256" key="2">
    <source>
        <dbReference type="SAM" id="MobiDB-lite"/>
    </source>
</evidence>
<feature type="region of interest" description="Disordered" evidence="2">
    <location>
        <begin position="162"/>
        <end position="183"/>
    </location>
</feature>
<dbReference type="PROSITE" id="PS50158">
    <property type="entry name" value="ZF_CCHC"/>
    <property type="match status" value="1"/>
</dbReference>
<dbReference type="InterPro" id="IPR001878">
    <property type="entry name" value="Znf_CCHC"/>
</dbReference>
<dbReference type="EMBL" id="CAXAMN010009513">
    <property type="protein sequence ID" value="CAK9028969.1"/>
    <property type="molecule type" value="Genomic_DNA"/>
</dbReference>
<keyword evidence="1" id="KW-0479">Metal-binding</keyword>
<gene>
    <name evidence="5" type="ORF">CCMP2556_LOCUS17307</name>
</gene>
<dbReference type="Gene3D" id="3.30.420.10">
    <property type="entry name" value="Ribonuclease H-like superfamily/Ribonuclease H"/>
    <property type="match status" value="1"/>
</dbReference>
<feature type="compositionally biased region" description="Basic and acidic residues" evidence="2">
    <location>
        <begin position="631"/>
        <end position="660"/>
    </location>
</feature>
<accession>A0ABP0KR95</accession>